<dbReference type="SMART" id="SM00028">
    <property type="entry name" value="TPR"/>
    <property type="match status" value="3"/>
</dbReference>
<dbReference type="InterPro" id="IPR019734">
    <property type="entry name" value="TPR_rpt"/>
</dbReference>
<reference evidence="1 2" key="1">
    <citation type="journal article" date="2024" name="Nat. Commun.">
        <title>Phylogenomics reveals the evolutionary origins of lichenization in chlorophyte algae.</title>
        <authorList>
            <person name="Puginier C."/>
            <person name="Libourel C."/>
            <person name="Otte J."/>
            <person name="Skaloud P."/>
            <person name="Haon M."/>
            <person name="Grisel S."/>
            <person name="Petersen M."/>
            <person name="Berrin J.G."/>
            <person name="Delaux P.M."/>
            <person name="Dal Grande F."/>
            <person name="Keller J."/>
        </authorList>
    </citation>
    <scope>NUCLEOTIDE SEQUENCE [LARGE SCALE GENOMIC DNA]</scope>
    <source>
        <strain evidence="1 2">SAG 245.80</strain>
    </source>
</reference>
<dbReference type="Proteomes" id="UP001445335">
    <property type="component" value="Unassembled WGS sequence"/>
</dbReference>
<keyword evidence="2" id="KW-1185">Reference proteome</keyword>
<dbReference type="Gene3D" id="1.25.40.10">
    <property type="entry name" value="Tetratricopeptide repeat domain"/>
    <property type="match status" value="1"/>
</dbReference>
<evidence type="ECO:0000313" key="2">
    <source>
        <dbReference type="Proteomes" id="UP001445335"/>
    </source>
</evidence>
<protein>
    <recommendedName>
        <fullName evidence="3">Kinesin light chain</fullName>
    </recommendedName>
</protein>
<dbReference type="PANTHER" id="PTHR47689">
    <property type="entry name" value="TETRATRICOPEPTIDE REPEAT (TPR)-LIKE SUPERFAMILY PROTEIN"/>
    <property type="match status" value="1"/>
</dbReference>
<comment type="caution">
    <text evidence="1">The sequence shown here is derived from an EMBL/GenBank/DDBJ whole genome shotgun (WGS) entry which is preliminary data.</text>
</comment>
<gene>
    <name evidence="1" type="ORF">WJX81_001401</name>
</gene>
<proteinExistence type="predicted"/>
<evidence type="ECO:0008006" key="3">
    <source>
        <dbReference type="Google" id="ProtNLM"/>
    </source>
</evidence>
<dbReference type="Pfam" id="PF13424">
    <property type="entry name" value="TPR_12"/>
    <property type="match status" value="1"/>
</dbReference>
<dbReference type="InterPro" id="IPR011990">
    <property type="entry name" value="TPR-like_helical_dom_sf"/>
</dbReference>
<dbReference type="AlphaFoldDB" id="A0AAW1SKQ1"/>
<dbReference type="SUPFAM" id="SSF48452">
    <property type="entry name" value="TPR-like"/>
    <property type="match status" value="1"/>
</dbReference>
<accession>A0AAW1SKQ1</accession>
<organism evidence="1 2">
    <name type="scientific">Elliptochloris bilobata</name>
    <dbReference type="NCBI Taxonomy" id="381761"/>
    <lineage>
        <taxon>Eukaryota</taxon>
        <taxon>Viridiplantae</taxon>
        <taxon>Chlorophyta</taxon>
        <taxon>core chlorophytes</taxon>
        <taxon>Trebouxiophyceae</taxon>
        <taxon>Trebouxiophyceae incertae sedis</taxon>
        <taxon>Elliptochloris clade</taxon>
        <taxon>Elliptochloris</taxon>
    </lineage>
</organism>
<dbReference type="PANTHER" id="PTHR47689:SF2">
    <property type="entry name" value="TETRATRICOPEPTIDE REPEAT (TPR)-LIKE SUPERFAMILY PROTEIN"/>
    <property type="match status" value="1"/>
</dbReference>
<sequence length="457" mass="47804">MHATALGAAAGGLAWYLSSETQEGRHTGLLVDRKASDGSVANDYTAQFQIYTQRGAEVARQKKFAAAERLLLAALDMARRGWGDEDEHVGAAQSNLAELYRVMGRADEAEALYHKAIQQLTQACGQADVRTANVMHNLAQHYSWQANHEAAQAWSTKAMDIKRAALGPAHPDTVSTVKLHARCLAAHAGWQEAASVLESYLAKLTAAGQGNSEGAQLLAHSVAAAHFAAGDAEEAVAALRRALAAVSANEAVARADGRDKDAAKLSLEVFQTSLTLVHALEDIVRESVAHAPRRDAHTLLDEAHALMEQCLSTLTVVSGPKSPSVANALAAMSSLSDFCTTDLGGYLGESGSNTGSVSVGAPTCAAVGSGCCDAPVNRSHFADDVAGLLALVKELRGNGDEFFQWLCESRALQDVVAAAATKITEKGGKARSYPASPFAKHLAGALARHAAHQCAGA</sequence>
<dbReference type="EMBL" id="JALJOU010000001">
    <property type="protein sequence ID" value="KAK9846315.1"/>
    <property type="molecule type" value="Genomic_DNA"/>
</dbReference>
<name>A0AAW1SKQ1_9CHLO</name>
<evidence type="ECO:0000313" key="1">
    <source>
        <dbReference type="EMBL" id="KAK9846315.1"/>
    </source>
</evidence>